<organism evidence="2">
    <name type="scientific">viral metagenome</name>
    <dbReference type="NCBI Taxonomy" id="1070528"/>
    <lineage>
        <taxon>unclassified sequences</taxon>
        <taxon>metagenomes</taxon>
        <taxon>organismal metagenomes</taxon>
    </lineage>
</organism>
<dbReference type="NCBIfam" id="TIGR01764">
    <property type="entry name" value="excise"/>
    <property type="match status" value="1"/>
</dbReference>
<dbReference type="EMBL" id="MT143383">
    <property type="protein sequence ID" value="QJA96255.1"/>
    <property type="molecule type" value="Genomic_DNA"/>
</dbReference>
<evidence type="ECO:0000313" key="2">
    <source>
        <dbReference type="EMBL" id="QJA96255.1"/>
    </source>
</evidence>
<protein>
    <submittedName>
        <fullName evidence="2">Putative DNA binding, helix-turn-helix domain containing protein</fullName>
    </submittedName>
</protein>
<evidence type="ECO:0000259" key="1">
    <source>
        <dbReference type="Pfam" id="PF12728"/>
    </source>
</evidence>
<name>A0A6M3LUK3_9ZZZZ</name>
<sequence length="53" mass="5980">MITLVNTKEAAKILGLSVRHVRKLLKTGVLQGQKIGRDWLMFKPAGEYKEKGK</sequence>
<dbReference type="AlphaFoldDB" id="A0A6M3LUK3"/>
<gene>
    <name evidence="2" type="ORF">MM415B04875_0004</name>
</gene>
<dbReference type="InterPro" id="IPR041657">
    <property type="entry name" value="HTH_17"/>
</dbReference>
<proteinExistence type="predicted"/>
<reference evidence="2" key="1">
    <citation type="submission" date="2020-03" db="EMBL/GenBank/DDBJ databases">
        <title>The deep terrestrial virosphere.</title>
        <authorList>
            <person name="Holmfeldt K."/>
            <person name="Nilsson E."/>
            <person name="Simone D."/>
            <person name="Lopez-Fernandez M."/>
            <person name="Wu X."/>
            <person name="de Brujin I."/>
            <person name="Lundin D."/>
            <person name="Andersson A."/>
            <person name="Bertilsson S."/>
            <person name="Dopson M."/>
        </authorList>
    </citation>
    <scope>NUCLEOTIDE SEQUENCE</scope>
    <source>
        <strain evidence="2">MM415B04875</strain>
    </source>
</reference>
<dbReference type="Pfam" id="PF12728">
    <property type="entry name" value="HTH_17"/>
    <property type="match status" value="1"/>
</dbReference>
<feature type="domain" description="Helix-turn-helix" evidence="1">
    <location>
        <begin position="5"/>
        <end position="40"/>
    </location>
</feature>
<accession>A0A6M3LUK3</accession>
<dbReference type="InterPro" id="IPR010093">
    <property type="entry name" value="SinI_DNA-bd"/>
</dbReference>
<dbReference type="GO" id="GO:0003677">
    <property type="term" value="F:DNA binding"/>
    <property type="evidence" value="ECO:0007669"/>
    <property type="project" value="InterPro"/>
</dbReference>